<keyword evidence="4" id="KW-1185">Reference proteome</keyword>
<proteinExistence type="predicted"/>
<dbReference type="OrthoDB" id="3144838at2759"/>
<accession>A0A9W8MZ34</accession>
<keyword evidence="1" id="KW-0175">Coiled coil</keyword>
<evidence type="ECO:0000256" key="2">
    <source>
        <dbReference type="SAM" id="MobiDB-lite"/>
    </source>
</evidence>
<organism evidence="3 4">
    <name type="scientific">Agrocybe chaxingu</name>
    <dbReference type="NCBI Taxonomy" id="84603"/>
    <lineage>
        <taxon>Eukaryota</taxon>
        <taxon>Fungi</taxon>
        <taxon>Dikarya</taxon>
        <taxon>Basidiomycota</taxon>
        <taxon>Agaricomycotina</taxon>
        <taxon>Agaricomycetes</taxon>
        <taxon>Agaricomycetidae</taxon>
        <taxon>Agaricales</taxon>
        <taxon>Agaricineae</taxon>
        <taxon>Strophariaceae</taxon>
        <taxon>Agrocybe</taxon>
    </lineage>
</organism>
<sequence length="297" mass="33712">MSKKTQTDKTQTHKRQRSLQEAAVDVSKMRKLSSSLEALREELSGISETEQEMTEVLKHVNELERILRETKRVKVTFSNATELELENLAVKAGRLVFNASKVAELVKENSSSRQYGPLGEIISTLHPNHDLAIIPEMKPEDAGFEKDGYHVMFGGSIDYGVVEYEKDADNDNRGRLVGPDTTSDFVFQVAAGHFFLVEAKRLLISGGLSAFVPEAVTQAMSVMSNSNQNVVRFCLSDGFRFIFFVLKQENGRYTYYQSTARELRPEDPAFDERLKEIVHLLVEWLHPEQTDLYQTKD</sequence>
<evidence type="ECO:0000256" key="1">
    <source>
        <dbReference type="SAM" id="Coils"/>
    </source>
</evidence>
<dbReference type="AlphaFoldDB" id="A0A9W8MZ34"/>
<feature type="region of interest" description="Disordered" evidence="2">
    <location>
        <begin position="1"/>
        <end position="24"/>
    </location>
</feature>
<reference evidence="3" key="1">
    <citation type="submission" date="2022-07" db="EMBL/GenBank/DDBJ databases">
        <title>Genome Sequence of Agrocybe chaxingu.</title>
        <authorList>
            <person name="Buettner E."/>
        </authorList>
    </citation>
    <scope>NUCLEOTIDE SEQUENCE</scope>
    <source>
        <strain evidence="3">MP-N11</strain>
    </source>
</reference>
<name>A0A9W8MZ34_9AGAR</name>
<evidence type="ECO:0000313" key="3">
    <source>
        <dbReference type="EMBL" id="KAJ3515144.1"/>
    </source>
</evidence>
<dbReference type="EMBL" id="JANKHO010000110">
    <property type="protein sequence ID" value="KAJ3515144.1"/>
    <property type="molecule type" value="Genomic_DNA"/>
</dbReference>
<feature type="coiled-coil region" evidence="1">
    <location>
        <begin position="29"/>
        <end position="66"/>
    </location>
</feature>
<comment type="caution">
    <text evidence="3">The sequence shown here is derived from an EMBL/GenBank/DDBJ whole genome shotgun (WGS) entry which is preliminary data.</text>
</comment>
<gene>
    <name evidence="3" type="ORF">NLJ89_g1955</name>
</gene>
<dbReference type="Proteomes" id="UP001148786">
    <property type="component" value="Unassembled WGS sequence"/>
</dbReference>
<protein>
    <submittedName>
        <fullName evidence="3">Uncharacterized protein</fullName>
    </submittedName>
</protein>
<evidence type="ECO:0000313" key="4">
    <source>
        <dbReference type="Proteomes" id="UP001148786"/>
    </source>
</evidence>
<feature type="compositionally biased region" description="Basic and acidic residues" evidence="2">
    <location>
        <begin position="1"/>
        <end position="11"/>
    </location>
</feature>